<evidence type="ECO:0000313" key="1">
    <source>
        <dbReference type="EnsemblPlants" id="EMT06124"/>
    </source>
</evidence>
<protein>
    <submittedName>
        <fullName evidence="1">Uncharacterized protein</fullName>
    </submittedName>
</protein>
<proteinExistence type="predicted"/>
<reference evidence="1" key="1">
    <citation type="submission" date="2015-06" db="UniProtKB">
        <authorList>
            <consortium name="EnsemblPlants"/>
        </authorList>
    </citation>
    <scope>IDENTIFICATION</scope>
</reference>
<organism evidence="1">
    <name type="scientific">Aegilops tauschii</name>
    <name type="common">Tausch's goatgrass</name>
    <name type="synonym">Aegilops squarrosa</name>
    <dbReference type="NCBI Taxonomy" id="37682"/>
    <lineage>
        <taxon>Eukaryota</taxon>
        <taxon>Viridiplantae</taxon>
        <taxon>Streptophyta</taxon>
        <taxon>Embryophyta</taxon>
        <taxon>Tracheophyta</taxon>
        <taxon>Spermatophyta</taxon>
        <taxon>Magnoliopsida</taxon>
        <taxon>Liliopsida</taxon>
        <taxon>Poales</taxon>
        <taxon>Poaceae</taxon>
        <taxon>BOP clade</taxon>
        <taxon>Pooideae</taxon>
        <taxon>Triticodae</taxon>
        <taxon>Triticeae</taxon>
        <taxon>Triticinae</taxon>
        <taxon>Aegilops</taxon>
    </lineage>
</organism>
<dbReference type="EnsemblPlants" id="EMT06124">
    <property type="protein sequence ID" value="EMT06124"/>
    <property type="gene ID" value="F775_43975"/>
</dbReference>
<accession>M8AXI2</accession>
<sequence length="63" mass="6810">MAAGEDEAVWWCYNGRMASYDTGATVCAPVAMDGGGPPRYRTVTAEELLRSSGEQNGLRDVRL</sequence>
<name>M8AXI2_AEGTA</name>
<dbReference type="AlphaFoldDB" id="M8AXI2"/>